<dbReference type="Ensembl" id="ENSOMYT00000017716.2">
    <property type="protein sequence ID" value="ENSOMYP00000016060.1"/>
    <property type="gene ID" value="ENSOMYG00000007879.2"/>
</dbReference>
<organism evidence="6 7">
    <name type="scientific">Oncorhynchus mykiss</name>
    <name type="common">Rainbow trout</name>
    <name type="synonym">Salmo gairdneri</name>
    <dbReference type="NCBI Taxonomy" id="8022"/>
    <lineage>
        <taxon>Eukaryota</taxon>
        <taxon>Metazoa</taxon>
        <taxon>Chordata</taxon>
        <taxon>Craniata</taxon>
        <taxon>Vertebrata</taxon>
        <taxon>Euteleostomi</taxon>
        <taxon>Actinopterygii</taxon>
        <taxon>Neopterygii</taxon>
        <taxon>Teleostei</taxon>
        <taxon>Protacanthopterygii</taxon>
        <taxon>Salmoniformes</taxon>
        <taxon>Salmonidae</taxon>
        <taxon>Salmoninae</taxon>
        <taxon>Oncorhynchus</taxon>
    </lineage>
</organism>
<reference evidence="6" key="1">
    <citation type="submission" date="2020-07" db="EMBL/GenBank/DDBJ databases">
        <title>A long reads based de novo assembly of the rainbow trout Arlee double haploid line genome.</title>
        <authorList>
            <person name="Gao G."/>
            <person name="Palti Y."/>
        </authorList>
    </citation>
    <scope>NUCLEOTIDE SEQUENCE [LARGE SCALE GENOMIC DNA]</scope>
</reference>
<name>A0A8C7P332_ONCMY</name>
<feature type="chain" id="PRO_5034429282" evidence="4">
    <location>
        <begin position="21"/>
        <end position="715"/>
    </location>
</feature>
<dbReference type="SMART" id="SM00875">
    <property type="entry name" value="BACK"/>
    <property type="match status" value="1"/>
</dbReference>
<dbReference type="Pfam" id="PF00651">
    <property type="entry name" value="BTB"/>
    <property type="match status" value="1"/>
</dbReference>
<dbReference type="GeneTree" id="ENSGT00940000159275"/>
<gene>
    <name evidence="6" type="primary">LOC110538179</name>
</gene>
<dbReference type="InterPro" id="IPR015915">
    <property type="entry name" value="Kelch-typ_b-propeller"/>
</dbReference>
<dbReference type="SUPFAM" id="SSF54695">
    <property type="entry name" value="POZ domain"/>
    <property type="match status" value="1"/>
</dbReference>
<dbReference type="SMART" id="SM00612">
    <property type="entry name" value="Kelch"/>
    <property type="match status" value="4"/>
</dbReference>
<dbReference type="Gene3D" id="1.25.40.420">
    <property type="match status" value="1"/>
</dbReference>
<dbReference type="AlphaFoldDB" id="A0A8C7P332"/>
<dbReference type="CDD" id="cd18451">
    <property type="entry name" value="BACK_KLHL11"/>
    <property type="match status" value="1"/>
</dbReference>
<evidence type="ECO:0000256" key="2">
    <source>
        <dbReference type="ARBA" id="ARBA00022737"/>
    </source>
</evidence>
<protein>
    <submittedName>
        <fullName evidence="6">Kelch like family member 11</fullName>
    </submittedName>
</protein>
<dbReference type="Pfam" id="PF13964">
    <property type="entry name" value="Beta-prop_Calicin"/>
    <property type="match status" value="1"/>
</dbReference>
<dbReference type="Proteomes" id="UP000694395">
    <property type="component" value="Chromosome 12"/>
</dbReference>
<keyword evidence="7" id="KW-1185">Reference proteome</keyword>
<sequence length="715" mass="81134">MSVIPSVLSLCMCVCVCVLSHTSLLQFRILTTTARMAAAPPNPDDSSRGSSGSSTPSVLVGDGDTEEAEDFTSSSHCTELSRRQNEQRKQGLFCDVTLAFSSGAATGNVQSCELSAHRSVLAAATDYFTPLLGGQFSESLSGRVEMKEWSAELGPDPETVESVIQYMYIGEIRVSTCNVHEVLELADRFLLLHLKEFCGEFLKKKLSLANCVAVHSLAHMYTLDQLALRAADMIRRNFHKVIQDEEFYTLPFHLVRDWLSDAEITVDEEEVLFEAVVKWVQRNTEQRGRYFEELFRLLRLPQIKPTCLTRVVKNEALVAANQACLRLVSDAVEGHAIRCENLKSADLEFWSSYMASFQPRFGQNMDVIMVVGGVSEGGDYLSECVGYFIYEDRWVNLPHIHNHLDGHAIATTESHIYVAGSMEPGFAKTVERYNPNRNTWEQVSNLTTRKHSFGLTCIKDILYSIGGHGNFSPGFKDVSVYEPEPDKWHNLESAPKILRDVKAVSVEDRYVYVTARTPVDTDNEDGLKTVTTRYDTESRQWQDVDSLPLIDNYCVFQMAVASTNFYHTASCCPKSYTVRDEAAKQKISAHISDEILESLPPEVTSVEGAAICHFDEDVFVIGGWKNSDDVDKQYRKEAYRYSAERKRWMLLPPMPQPRCRATACHVRIPYRFLYGCQRYPMPQNLARQRDRMQQMQQLHRRTLTLRRQLQSQIEC</sequence>
<feature type="signal peptide" evidence="4">
    <location>
        <begin position="1"/>
        <end position="20"/>
    </location>
</feature>
<evidence type="ECO:0000256" key="1">
    <source>
        <dbReference type="ARBA" id="ARBA00022441"/>
    </source>
</evidence>
<evidence type="ECO:0000313" key="7">
    <source>
        <dbReference type="Proteomes" id="UP000694395"/>
    </source>
</evidence>
<dbReference type="FunFam" id="1.25.40.420:FF:000001">
    <property type="entry name" value="Kelch-like family member 12"/>
    <property type="match status" value="1"/>
</dbReference>
<feature type="region of interest" description="Disordered" evidence="3">
    <location>
        <begin position="37"/>
        <end position="83"/>
    </location>
</feature>
<feature type="domain" description="BTB" evidence="5">
    <location>
        <begin position="94"/>
        <end position="176"/>
    </location>
</feature>
<dbReference type="PANTHER" id="PTHR24412">
    <property type="entry name" value="KELCH PROTEIN"/>
    <property type="match status" value="1"/>
</dbReference>
<dbReference type="InterPro" id="IPR006652">
    <property type="entry name" value="Kelch_1"/>
</dbReference>
<proteinExistence type="predicted"/>
<dbReference type="PANTHER" id="PTHR24412:SF420">
    <property type="entry name" value="KELCH-LIKE PROTEIN 11"/>
    <property type="match status" value="1"/>
</dbReference>
<evidence type="ECO:0000256" key="3">
    <source>
        <dbReference type="SAM" id="MobiDB-lite"/>
    </source>
</evidence>
<accession>A0A8C7P332</accession>
<dbReference type="OrthoDB" id="9978265at2759"/>
<evidence type="ECO:0000313" key="6">
    <source>
        <dbReference type="Ensembl" id="ENSOMYP00000016060.1"/>
    </source>
</evidence>
<dbReference type="RefSeq" id="XP_021480492.1">
    <property type="nucleotide sequence ID" value="XM_021624817.2"/>
</dbReference>
<reference evidence="6" key="2">
    <citation type="submission" date="2025-08" db="UniProtKB">
        <authorList>
            <consortium name="Ensembl"/>
        </authorList>
    </citation>
    <scope>IDENTIFICATION</scope>
</reference>
<evidence type="ECO:0000259" key="5">
    <source>
        <dbReference type="PROSITE" id="PS50097"/>
    </source>
</evidence>
<reference evidence="6" key="3">
    <citation type="submission" date="2025-09" db="UniProtKB">
        <authorList>
            <consortium name="Ensembl"/>
        </authorList>
    </citation>
    <scope>IDENTIFICATION</scope>
</reference>
<dbReference type="InterPro" id="IPR011333">
    <property type="entry name" value="SKP1/BTB/POZ_sf"/>
</dbReference>
<dbReference type="SMART" id="SM00225">
    <property type="entry name" value="BTB"/>
    <property type="match status" value="1"/>
</dbReference>
<keyword evidence="2" id="KW-0677">Repeat</keyword>
<dbReference type="PROSITE" id="PS50097">
    <property type="entry name" value="BTB"/>
    <property type="match status" value="1"/>
</dbReference>
<dbReference type="SUPFAM" id="SSF117281">
    <property type="entry name" value="Kelch motif"/>
    <property type="match status" value="2"/>
</dbReference>
<feature type="compositionally biased region" description="Low complexity" evidence="3">
    <location>
        <begin position="48"/>
        <end position="57"/>
    </location>
</feature>
<dbReference type="InterPro" id="IPR011705">
    <property type="entry name" value="BACK"/>
</dbReference>
<dbReference type="Gene3D" id="3.30.710.10">
    <property type="entry name" value="Potassium Channel Kv1.1, Chain A"/>
    <property type="match status" value="1"/>
</dbReference>
<dbReference type="Pfam" id="PF07707">
    <property type="entry name" value="BACK"/>
    <property type="match status" value="1"/>
</dbReference>
<dbReference type="InterPro" id="IPR000210">
    <property type="entry name" value="BTB/POZ_dom"/>
</dbReference>
<keyword evidence="4" id="KW-0732">Signal</keyword>
<dbReference type="GeneID" id="110538179"/>
<evidence type="ECO:0000256" key="4">
    <source>
        <dbReference type="SAM" id="SignalP"/>
    </source>
</evidence>
<dbReference type="Gene3D" id="2.120.10.80">
    <property type="entry name" value="Kelch-type beta propeller"/>
    <property type="match status" value="2"/>
</dbReference>
<keyword evidence="1" id="KW-0880">Kelch repeat</keyword>